<evidence type="ECO:0000256" key="1">
    <source>
        <dbReference type="ARBA" id="ARBA00023125"/>
    </source>
</evidence>
<reference evidence="3 4" key="1">
    <citation type="submission" date="2018-06" db="EMBL/GenBank/DDBJ databases">
        <authorList>
            <consortium name="Pathogen Informatics"/>
            <person name="Doyle S."/>
        </authorList>
    </citation>
    <scope>NUCLEOTIDE SEQUENCE [LARGE SCALE GENOMIC DNA]</scope>
    <source>
        <strain evidence="3 4">NCTC13832</strain>
    </source>
</reference>
<dbReference type="InterPro" id="IPR001387">
    <property type="entry name" value="Cro/C1-type_HTH"/>
</dbReference>
<dbReference type="PANTHER" id="PTHR46797">
    <property type="entry name" value="HTH-TYPE TRANSCRIPTIONAL REGULATOR"/>
    <property type="match status" value="1"/>
</dbReference>
<dbReference type="Proteomes" id="UP000254100">
    <property type="component" value="Unassembled WGS sequence"/>
</dbReference>
<evidence type="ECO:0000313" key="4">
    <source>
        <dbReference type="Proteomes" id="UP000254100"/>
    </source>
</evidence>
<dbReference type="SMART" id="SM00530">
    <property type="entry name" value="HTH_XRE"/>
    <property type="match status" value="1"/>
</dbReference>
<accession>A0A380GSR4</accession>
<name>A0A380GSR4_9STAP</name>
<dbReference type="PROSITE" id="PS50943">
    <property type="entry name" value="HTH_CROC1"/>
    <property type="match status" value="1"/>
</dbReference>
<dbReference type="GO" id="GO:0003677">
    <property type="term" value="F:DNA binding"/>
    <property type="evidence" value="ECO:0007669"/>
    <property type="project" value="UniProtKB-KW"/>
</dbReference>
<feature type="domain" description="HTH cro/C1-type" evidence="2">
    <location>
        <begin position="17"/>
        <end position="71"/>
    </location>
</feature>
<dbReference type="EMBL" id="UHDT01000001">
    <property type="protein sequence ID" value="SUM57129.1"/>
    <property type="molecule type" value="Genomic_DNA"/>
</dbReference>
<dbReference type="AlphaFoldDB" id="A0A380GSR4"/>
<dbReference type="Gene3D" id="2.60.120.10">
    <property type="entry name" value="Jelly Rolls"/>
    <property type="match status" value="1"/>
</dbReference>
<dbReference type="Gene3D" id="1.10.260.40">
    <property type="entry name" value="lambda repressor-like DNA-binding domains"/>
    <property type="match status" value="1"/>
</dbReference>
<dbReference type="CDD" id="cd00093">
    <property type="entry name" value="HTH_XRE"/>
    <property type="match status" value="1"/>
</dbReference>
<dbReference type="Pfam" id="PF07883">
    <property type="entry name" value="Cupin_2"/>
    <property type="match status" value="1"/>
</dbReference>
<dbReference type="InterPro" id="IPR010982">
    <property type="entry name" value="Lambda_DNA-bd_dom_sf"/>
</dbReference>
<dbReference type="InterPro" id="IPR013096">
    <property type="entry name" value="Cupin_2"/>
</dbReference>
<keyword evidence="1" id="KW-0238">DNA-binding</keyword>
<dbReference type="GO" id="GO:0003700">
    <property type="term" value="F:DNA-binding transcription factor activity"/>
    <property type="evidence" value="ECO:0007669"/>
    <property type="project" value="TreeGrafter"/>
</dbReference>
<dbReference type="PANTHER" id="PTHR46797:SF2">
    <property type="entry name" value="TRANSCRIPTIONAL REGULATOR"/>
    <property type="match status" value="1"/>
</dbReference>
<protein>
    <submittedName>
        <fullName evidence="3">Cro/CI family transcriptional regulator</fullName>
    </submittedName>
</protein>
<dbReference type="SUPFAM" id="SSF51182">
    <property type="entry name" value="RmlC-like cupins"/>
    <property type="match status" value="1"/>
</dbReference>
<dbReference type="InterPro" id="IPR011051">
    <property type="entry name" value="RmlC_Cupin_sf"/>
</dbReference>
<organism evidence="3 4">
    <name type="scientific">Staphylococcus microti</name>
    <dbReference type="NCBI Taxonomy" id="569857"/>
    <lineage>
        <taxon>Bacteria</taxon>
        <taxon>Bacillati</taxon>
        <taxon>Bacillota</taxon>
        <taxon>Bacilli</taxon>
        <taxon>Bacillales</taxon>
        <taxon>Staphylococcaceae</taxon>
        <taxon>Staphylococcus</taxon>
    </lineage>
</organism>
<sequence>MECYKDVGEEMEIGQKIKDLRHLKNLTQEELGERTDLSKGYISQIESNKTSPSMETFLNILEVLGTTPRDFFEQQQVTKVHYPREEQLTYDEYDKGYFLQWPVKTSNEFDMEPLLLTLQPNAAYKTFEPSMSDTFIYCLEGAVTLTLGDDVFDARKGDALYFKATKEHRLSNHGDVEAHIMLVATSSYL</sequence>
<dbReference type="InterPro" id="IPR050807">
    <property type="entry name" value="TransReg_Diox_bact_type"/>
</dbReference>
<evidence type="ECO:0000259" key="2">
    <source>
        <dbReference type="PROSITE" id="PS50943"/>
    </source>
</evidence>
<dbReference type="CDD" id="cd02209">
    <property type="entry name" value="cupin_XRE_C"/>
    <property type="match status" value="1"/>
</dbReference>
<dbReference type="InterPro" id="IPR014710">
    <property type="entry name" value="RmlC-like_jellyroll"/>
</dbReference>
<dbReference type="SUPFAM" id="SSF47413">
    <property type="entry name" value="lambda repressor-like DNA-binding domains"/>
    <property type="match status" value="1"/>
</dbReference>
<proteinExistence type="predicted"/>
<dbReference type="Pfam" id="PF01381">
    <property type="entry name" value="HTH_3"/>
    <property type="match status" value="1"/>
</dbReference>
<dbReference type="GO" id="GO:0005829">
    <property type="term" value="C:cytosol"/>
    <property type="evidence" value="ECO:0007669"/>
    <property type="project" value="TreeGrafter"/>
</dbReference>
<gene>
    <name evidence="3" type="primary">puuR</name>
    <name evidence="3" type="ORF">NCTC13832_00798</name>
</gene>
<evidence type="ECO:0000313" key="3">
    <source>
        <dbReference type="EMBL" id="SUM57129.1"/>
    </source>
</evidence>